<accession>A0A8H4WYV2</accession>
<dbReference type="GO" id="GO:0008374">
    <property type="term" value="F:O-acyltransferase activity"/>
    <property type="evidence" value="ECO:0007669"/>
    <property type="project" value="TreeGrafter"/>
</dbReference>
<gene>
    <name evidence="1" type="ORF">FSARC_11947</name>
</gene>
<proteinExistence type="predicted"/>
<dbReference type="SUPFAM" id="SSF51161">
    <property type="entry name" value="Trimeric LpxA-like enzymes"/>
    <property type="match status" value="1"/>
</dbReference>
<dbReference type="PANTHER" id="PTHR23416">
    <property type="entry name" value="SIALIC ACID SYNTHASE-RELATED"/>
    <property type="match status" value="1"/>
</dbReference>
<dbReference type="InterPro" id="IPR051159">
    <property type="entry name" value="Hexapeptide_acetyltransf"/>
</dbReference>
<evidence type="ECO:0008006" key="3">
    <source>
        <dbReference type="Google" id="ProtNLM"/>
    </source>
</evidence>
<sequence>MDTAPQTTDIYSPPVLTLSMNRAQDVACFALTYTVESRTLFQNKAESTLSSTRRDPNLRCKSKKFHPNNVQNLIESTFIENTSAAPTHAGSLTTYVLPSCPGSPAELGVPEAVPAFKNGRVGRDIVVDTPFECYYGHNIEIGDKLKIKGYCYINNVGIVKIGHNCVIGPLVKIYTEFVPTDDDANSDGQQLLAGKPVIIEKDCIIEAAIQREFFAVTLGEPHTIAHIRTSTGLMAPMRHQEERASGGQLCLSH</sequence>
<dbReference type="Gene3D" id="2.160.10.10">
    <property type="entry name" value="Hexapeptide repeat proteins"/>
    <property type="match status" value="1"/>
</dbReference>
<keyword evidence="2" id="KW-1185">Reference proteome</keyword>
<reference evidence="1" key="1">
    <citation type="journal article" date="2020" name="BMC Genomics">
        <title>Correction to: Identification and distribution of gene clusters required for synthesis of sphingolipid metabolism inhibitors in diverse species of the filamentous fungus Fusarium.</title>
        <authorList>
            <person name="Kim H.S."/>
            <person name="Lohmar J.M."/>
            <person name="Busman M."/>
            <person name="Brown D.W."/>
            <person name="Naumann T.A."/>
            <person name="Divon H.H."/>
            <person name="Lysoe E."/>
            <person name="Uhlig S."/>
            <person name="Proctor R.H."/>
        </authorList>
    </citation>
    <scope>NUCLEOTIDE SEQUENCE</scope>
    <source>
        <strain evidence="1">NRRL 20472</strain>
    </source>
</reference>
<evidence type="ECO:0000313" key="2">
    <source>
        <dbReference type="Proteomes" id="UP000622797"/>
    </source>
</evidence>
<dbReference type="AlphaFoldDB" id="A0A8H4WYV2"/>
<comment type="caution">
    <text evidence="1">The sequence shown here is derived from an EMBL/GenBank/DDBJ whole genome shotgun (WGS) entry which is preliminary data.</text>
</comment>
<organism evidence="1 2">
    <name type="scientific">Fusarium sarcochroum</name>
    <dbReference type="NCBI Taxonomy" id="1208366"/>
    <lineage>
        <taxon>Eukaryota</taxon>
        <taxon>Fungi</taxon>
        <taxon>Dikarya</taxon>
        <taxon>Ascomycota</taxon>
        <taxon>Pezizomycotina</taxon>
        <taxon>Sordariomycetes</taxon>
        <taxon>Hypocreomycetidae</taxon>
        <taxon>Hypocreales</taxon>
        <taxon>Nectriaceae</taxon>
        <taxon>Fusarium</taxon>
        <taxon>Fusarium lateritium species complex</taxon>
    </lineage>
</organism>
<evidence type="ECO:0000313" key="1">
    <source>
        <dbReference type="EMBL" id="KAF4955040.1"/>
    </source>
</evidence>
<reference evidence="1" key="2">
    <citation type="submission" date="2020-05" db="EMBL/GenBank/DDBJ databases">
        <authorList>
            <person name="Kim H.-S."/>
            <person name="Proctor R.H."/>
            <person name="Brown D.W."/>
        </authorList>
    </citation>
    <scope>NUCLEOTIDE SEQUENCE</scope>
    <source>
        <strain evidence="1">NRRL 20472</strain>
    </source>
</reference>
<name>A0A8H4WYV2_9HYPO</name>
<dbReference type="InterPro" id="IPR011004">
    <property type="entry name" value="Trimer_LpxA-like_sf"/>
</dbReference>
<dbReference type="PANTHER" id="PTHR23416:SF76">
    <property type="entry name" value="ZN(II)2CYS6 TRANSCRIPTION FACTOR (EUROFUNG)"/>
    <property type="match status" value="1"/>
</dbReference>
<dbReference type="EMBL" id="JABEXW010000792">
    <property type="protein sequence ID" value="KAF4955040.1"/>
    <property type="molecule type" value="Genomic_DNA"/>
</dbReference>
<protein>
    <recommendedName>
        <fullName evidence="3">Mannose-1-phosphate guanylyltransferase</fullName>
    </recommendedName>
</protein>
<dbReference type="Proteomes" id="UP000622797">
    <property type="component" value="Unassembled WGS sequence"/>
</dbReference>